<accession>G5A886</accession>
<feature type="chain" id="PRO_5003472854" description="Tyrosinase copper-binding domain-containing protein" evidence="3">
    <location>
        <begin position="28"/>
        <end position="532"/>
    </location>
</feature>
<dbReference type="InterPro" id="IPR002227">
    <property type="entry name" value="Tyrosinase_Cu-bd"/>
</dbReference>
<name>G5A886_PHYSP</name>
<evidence type="ECO:0000256" key="1">
    <source>
        <dbReference type="ARBA" id="ARBA00022723"/>
    </source>
</evidence>
<feature type="domain" description="Tyrosinase copper-binding" evidence="4">
    <location>
        <begin position="84"/>
        <end position="101"/>
    </location>
</feature>
<dbReference type="SUPFAM" id="SSF48056">
    <property type="entry name" value="Di-copper centre-containing domain"/>
    <property type="match status" value="1"/>
</dbReference>
<dbReference type="SMR" id="G5A886"/>
<keyword evidence="3" id="KW-0732">Signal</keyword>
<evidence type="ECO:0000313" key="6">
    <source>
        <dbReference type="EMBL" id="EGZ08112.1"/>
    </source>
</evidence>
<dbReference type="InterPro" id="IPR050316">
    <property type="entry name" value="Tyrosinase/Hemocyanin"/>
</dbReference>
<sequence length="532" mass="59522">MAPGQLKSVVLGLVVVLLCVSTSPSSAQQVGTNCSDARIRRSWDSYNASEKTLYKEAVGVAMDRGFHQKFIQVHVDYLSEKEAHQNCMFIYWHRMMLLGYENMLRSLDPKYRCLTLPYWDHLTGRAKRAAGKCSTMMDCTSVIPDTGGMAVASSSSMRKSLLIYNMTVPRSSSTSCVSKQPLSHFCGNNTPCASCILRNSYGPAYPSEAAFSSVYQQVFSNDVYNDFRNRIETGVHNTIHSVLGGVMAYFQSPADPVFYMHHGLIDLLQAIYLKCQVGAENVTLSATDKGSDPRWFSACARRTKGSYTPSDNITMQAFGYDGKTTVNVWQDPKNILYQFFKDIPYKFADYVDAKDLGNYSYTYAMSGGLATMYQYCKASNTISTASTLLADDSDNYRERGGGPEHLKPVIEPGTAIDDTVRRWNIALFESARIVGYTVTAAREQMEMVTCQYQEDCLGGVQDYTDLFRTNFDVDGHPRCYTIMQYLNSGDRVIGIPKWKEITLRFLPCAAYKKRSQTAFEKAVEKYASSASS</sequence>
<dbReference type="GO" id="GO:0046872">
    <property type="term" value="F:metal ion binding"/>
    <property type="evidence" value="ECO:0007669"/>
    <property type="project" value="UniProtKB-KW"/>
</dbReference>
<feature type="signal peptide" evidence="3">
    <location>
        <begin position="1"/>
        <end position="27"/>
    </location>
</feature>
<dbReference type="Gene3D" id="1.10.1280.10">
    <property type="entry name" value="Di-copper center containing domain from catechol oxidase"/>
    <property type="match status" value="1"/>
</dbReference>
<dbReference type="Pfam" id="PF00264">
    <property type="entry name" value="Tyrosinase"/>
    <property type="match status" value="1"/>
</dbReference>
<evidence type="ECO:0000256" key="3">
    <source>
        <dbReference type="SAM" id="SignalP"/>
    </source>
</evidence>
<dbReference type="AlphaFoldDB" id="G5A886"/>
<dbReference type="KEGG" id="psoj:PHYSODRAFT_352822"/>
<dbReference type="GO" id="GO:0016491">
    <property type="term" value="F:oxidoreductase activity"/>
    <property type="evidence" value="ECO:0007669"/>
    <property type="project" value="InterPro"/>
</dbReference>
<keyword evidence="7" id="KW-1185">Reference proteome</keyword>
<dbReference type="PROSITE" id="PS00497">
    <property type="entry name" value="TYROSINASE_1"/>
    <property type="match status" value="1"/>
</dbReference>
<feature type="domain" description="Tyrosinase copper-binding" evidence="5">
    <location>
        <begin position="255"/>
        <end position="266"/>
    </location>
</feature>
<dbReference type="PROSITE" id="PS00498">
    <property type="entry name" value="TYROSINASE_2"/>
    <property type="match status" value="1"/>
</dbReference>
<dbReference type="Proteomes" id="UP000002640">
    <property type="component" value="Unassembled WGS sequence"/>
</dbReference>
<protein>
    <recommendedName>
        <fullName evidence="4 5">Tyrosinase copper-binding domain-containing protein</fullName>
    </recommendedName>
</protein>
<dbReference type="STRING" id="1094619.G5A886"/>
<evidence type="ECO:0000256" key="2">
    <source>
        <dbReference type="ARBA" id="ARBA00023008"/>
    </source>
</evidence>
<dbReference type="PRINTS" id="PR00092">
    <property type="entry name" value="TYROSINASE"/>
</dbReference>
<dbReference type="PANTHER" id="PTHR11474">
    <property type="entry name" value="TYROSINASE FAMILY MEMBER"/>
    <property type="match status" value="1"/>
</dbReference>
<dbReference type="OMA" id="GFHQKFI"/>
<dbReference type="RefSeq" id="XP_009536284.1">
    <property type="nucleotide sequence ID" value="XM_009537989.1"/>
</dbReference>
<keyword evidence="2" id="KW-0186">Copper</keyword>
<reference evidence="6 7" key="1">
    <citation type="journal article" date="2006" name="Science">
        <title>Phytophthora genome sequences uncover evolutionary origins and mechanisms of pathogenesis.</title>
        <authorList>
            <person name="Tyler B.M."/>
            <person name="Tripathy S."/>
            <person name="Zhang X."/>
            <person name="Dehal P."/>
            <person name="Jiang R.H."/>
            <person name="Aerts A."/>
            <person name="Arredondo F.D."/>
            <person name="Baxter L."/>
            <person name="Bensasson D."/>
            <person name="Beynon J.L."/>
            <person name="Chapman J."/>
            <person name="Damasceno C.M."/>
            <person name="Dorrance A.E."/>
            <person name="Dou D."/>
            <person name="Dickerman A.W."/>
            <person name="Dubchak I.L."/>
            <person name="Garbelotto M."/>
            <person name="Gijzen M."/>
            <person name="Gordon S.G."/>
            <person name="Govers F."/>
            <person name="Grunwald N.J."/>
            <person name="Huang W."/>
            <person name="Ivors K.L."/>
            <person name="Jones R.W."/>
            <person name="Kamoun S."/>
            <person name="Krampis K."/>
            <person name="Lamour K.H."/>
            <person name="Lee M.K."/>
            <person name="McDonald W.H."/>
            <person name="Medina M."/>
            <person name="Meijer H.J."/>
            <person name="Nordberg E.K."/>
            <person name="Maclean D.J."/>
            <person name="Ospina-Giraldo M.D."/>
            <person name="Morris P.F."/>
            <person name="Phuntumart V."/>
            <person name="Putnam N.H."/>
            <person name="Rash S."/>
            <person name="Rose J.K."/>
            <person name="Sakihama Y."/>
            <person name="Salamov A.A."/>
            <person name="Savidor A."/>
            <person name="Scheuring C.F."/>
            <person name="Smith B.M."/>
            <person name="Sobral B.W."/>
            <person name="Terry A."/>
            <person name="Torto-Alalibo T.A."/>
            <person name="Win J."/>
            <person name="Xu Z."/>
            <person name="Zhang H."/>
            <person name="Grigoriev I.V."/>
            <person name="Rokhsar D.S."/>
            <person name="Boore J.L."/>
        </authorList>
    </citation>
    <scope>NUCLEOTIDE SEQUENCE [LARGE SCALE GENOMIC DNA]</scope>
    <source>
        <strain evidence="6 7">P6497</strain>
    </source>
</reference>
<dbReference type="InterPro" id="IPR008922">
    <property type="entry name" value="Di-copper_centre_dom_sf"/>
</dbReference>
<gene>
    <name evidence="6" type="ORF">PHYSODRAFT_352822</name>
</gene>
<dbReference type="InParanoid" id="G5A886"/>
<dbReference type="EMBL" id="JH159161">
    <property type="protein sequence ID" value="EGZ08112.1"/>
    <property type="molecule type" value="Genomic_DNA"/>
</dbReference>
<proteinExistence type="predicted"/>
<dbReference type="GeneID" id="20649306"/>
<evidence type="ECO:0000259" key="4">
    <source>
        <dbReference type="PROSITE" id="PS00497"/>
    </source>
</evidence>
<organism evidence="6 7">
    <name type="scientific">Phytophthora sojae (strain P6497)</name>
    <name type="common">Soybean stem and root rot agent</name>
    <name type="synonym">Phytophthora megasperma f. sp. glycines</name>
    <dbReference type="NCBI Taxonomy" id="1094619"/>
    <lineage>
        <taxon>Eukaryota</taxon>
        <taxon>Sar</taxon>
        <taxon>Stramenopiles</taxon>
        <taxon>Oomycota</taxon>
        <taxon>Peronosporomycetes</taxon>
        <taxon>Peronosporales</taxon>
        <taxon>Peronosporaceae</taxon>
        <taxon>Phytophthora</taxon>
    </lineage>
</organism>
<keyword evidence="1" id="KW-0479">Metal-binding</keyword>
<evidence type="ECO:0000313" key="7">
    <source>
        <dbReference type="Proteomes" id="UP000002640"/>
    </source>
</evidence>
<evidence type="ECO:0000259" key="5">
    <source>
        <dbReference type="PROSITE" id="PS00498"/>
    </source>
</evidence>
<dbReference type="PANTHER" id="PTHR11474:SF126">
    <property type="entry name" value="TYROSINASE-LIKE PROTEIN TYR-1-RELATED"/>
    <property type="match status" value="1"/>
</dbReference>